<accession>A0A382AX30</accession>
<protein>
    <submittedName>
        <fullName evidence="2">Uncharacterized protein</fullName>
    </submittedName>
</protein>
<feature type="compositionally biased region" description="Basic and acidic residues" evidence="1">
    <location>
        <begin position="22"/>
        <end position="36"/>
    </location>
</feature>
<evidence type="ECO:0000256" key="1">
    <source>
        <dbReference type="SAM" id="MobiDB-lite"/>
    </source>
</evidence>
<name>A0A382AX30_9ZZZZ</name>
<feature type="region of interest" description="Disordered" evidence="1">
    <location>
        <begin position="15"/>
        <end position="36"/>
    </location>
</feature>
<sequence length="36" mass="3935">VETSVSAQLYVMTPDSLCCSGKDNRPQNQHREGVGK</sequence>
<organism evidence="2">
    <name type="scientific">marine metagenome</name>
    <dbReference type="NCBI Taxonomy" id="408172"/>
    <lineage>
        <taxon>unclassified sequences</taxon>
        <taxon>metagenomes</taxon>
        <taxon>ecological metagenomes</taxon>
    </lineage>
</organism>
<dbReference type="EMBL" id="UINC01027047">
    <property type="protein sequence ID" value="SVB05612.1"/>
    <property type="molecule type" value="Genomic_DNA"/>
</dbReference>
<gene>
    <name evidence="2" type="ORF">METZ01_LOCUS158466</name>
</gene>
<evidence type="ECO:0000313" key="2">
    <source>
        <dbReference type="EMBL" id="SVB05612.1"/>
    </source>
</evidence>
<proteinExistence type="predicted"/>
<reference evidence="2" key="1">
    <citation type="submission" date="2018-05" db="EMBL/GenBank/DDBJ databases">
        <authorList>
            <person name="Lanie J.A."/>
            <person name="Ng W.-L."/>
            <person name="Kazmierczak K.M."/>
            <person name="Andrzejewski T.M."/>
            <person name="Davidsen T.M."/>
            <person name="Wayne K.J."/>
            <person name="Tettelin H."/>
            <person name="Glass J.I."/>
            <person name="Rusch D."/>
            <person name="Podicherti R."/>
            <person name="Tsui H.-C.T."/>
            <person name="Winkler M.E."/>
        </authorList>
    </citation>
    <scope>NUCLEOTIDE SEQUENCE</scope>
</reference>
<dbReference type="AlphaFoldDB" id="A0A382AX30"/>
<feature type="non-terminal residue" evidence="2">
    <location>
        <position position="1"/>
    </location>
</feature>